<evidence type="ECO:0000313" key="5">
    <source>
        <dbReference type="EMBL" id="CAH0478548.1"/>
    </source>
</evidence>
<dbReference type="InterPro" id="IPR045379">
    <property type="entry name" value="Crinkler_N"/>
</dbReference>
<feature type="domain" description="Crinkler effector protein N-terminal" evidence="4">
    <location>
        <begin position="2"/>
        <end position="79"/>
    </location>
</feature>
<dbReference type="GO" id="GO:0005576">
    <property type="term" value="C:extracellular region"/>
    <property type="evidence" value="ECO:0007669"/>
    <property type="project" value="UniProtKB-SubCell"/>
</dbReference>
<dbReference type="EMBL" id="CAKKTJ010000262">
    <property type="protein sequence ID" value="CAH0478548.1"/>
    <property type="molecule type" value="Genomic_DNA"/>
</dbReference>
<name>A0AAU9L050_9STRA</name>
<dbReference type="Proteomes" id="UP001158986">
    <property type="component" value="Unassembled WGS sequence"/>
</dbReference>
<evidence type="ECO:0000256" key="2">
    <source>
        <dbReference type="ARBA" id="ARBA00004613"/>
    </source>
</evidence>
<evidence type="ECO:0000313" key="7">
    <source>
        <dbReference type="Proteomes" id="UP001158986"/>
    </source>
</evidence>
<dbReference type="EMBL" id="CAKLCB010000151">
    <property type="protein sequence ID" value="CAH0515978.1"/>
    <property type="molecule type" value="Genomic_DNA"/>
</dbReference>
<comment type="subcellular location">
    <subcellularLocation>
        <location evidence="1">Host cell</location>
    </subcellularLocation>
    <subcellularLocation>
        <location evidence="2">Secreted</location>
    </subcellularLocation>
</comment>
<keyword evidence="7" id="KW-1185">Reference proteome</keyword>
<protein>
    <recommendedName>
        <fullName evidence="4">Crinkler effector protein N-terminal domain-containing protein</fullName>
    </recommendedName>
</protein>
<proteinExistence type="predicted"/>
<gene>
    <name evidence="6" type="ORF">PBS001_LOCUS2664</name>
    <name evidence="5" type="ORF">PBS003_LOCUS5240</name>
</gene>
<evidence type="ECO:0000256" key="1">
    <source>
        <dbReference type="ARBA" id="ARBA00004340"/>
    </source>
</evidence>
<comment type="caution">
    <text evidence="5">The sequence shown here is derived from an EMBL/GenBank/DDBJ whole genome shotgun (WGS) entry which is preliminary data.</text>
</comment>
<organism evidence="5 8">
    <name type="scientific">Peronospora belbahrii</name>
    <dbReference type="NCBI Taxonomy" id="622444"/>
    <lineage>
        <taxon>Eukaryota</taxon>
        <taxon>Sar</taxon>
        <taxon>Stramenopiles</taxon>
        <taxon>Oomycota</taxon>
        <taxon>Peronosporomycetes</taxon>
        <taxon>Peronosporales</taxon>
        <taxon>Peronosporaceae</taxon>
        <taxon>Peronospora</taxon>
    </lineage>
</organism>
<dbReference type="Pfam" id="PF20147">
    <property type="entry name" value="Crinkler"/>
    <property type="match status" value="1"/>
</dbReference>
<reference evidence="5 7" key="1">
    <citation type="submission" date="2021-11" db="EMBL/GenBank/DDBJ databases">
        <authorList>
            <person name="Islam A."/>
            <person name="Islam S."/>
            <person name="Flora M.S."/>
            <person name="Rahman M."/>
            <person name="Ziaur R.M."/>
            <person name="Epstein J.H."/>
            <person name="Hassan M."/>
            <person name="Klassen M."/>
            <person name="Woodard K."/>
            <person name="Webb A."/>
            <person name="Webby R.J."/>
            <person name="El Zowalaty M.E."/>
        </authorList>
    </citation>
    <scope>NUCLEOTIDE SEQUENCE</scope>
    <source>
        <strain evidence="6">Pbs1</strain>
        <strain evidence="5">Pbs3</strain>
    </source>
</reference>
<dbReference type="GO" id="GO:0043657">
    <property type="term" value="C:host cell"/>
    <property type="evidence" value="ECO:0007669"/>
    <property type="project" value="UniProtKB-SubCell"/>
</dbReference>
<dbReference type="Proteomes" id="UP001160483">
    <property type="component" value="Unassembled WGS sequence"/>
</dbReference>
<evidence type="ECO:0000259" key="4">
    <source>
        <dbReference type="Pfam" id="PF20147"/>
    </source>
</evidence>
<sequence>MIKLSCAIVGVPGSVFSVRVDEADLVDGLKKAIKARKVYQFPADELQLILAKTTDGKWLPPRSGDVTKLKEGQTTATMNRKRRKIKNYRKRIHLRSC</sequence>
<evidence type="ECO:0000256" key="3">
    <source>
        <dbReference type="ARBA" id="ARBA00022525"/>
    </source>
</evidence>
<evidence type="ECO:0000313" key="6">
    <source>
        <dbReference type="EMBL" id="CAH0515978.1"/>
    </source>
</evidence>
<keyword evidence="3" id="KW-0964">Secreted</keyword>
<evidence type="ECO:0000313" key="8">
    <source>
        <dbReference type="Proteomes" id="UP001160483"/>
    </source>
</evidence>
<accession>A0AAU9L050</accession>
<dbReference type="AlphaFoldDB" id="A0AAU9L050"/>